<sequence>MIGSIKVGTAHEFLEGKIANENGQNEVHASAGKIEEISKEQKKKKRSRRSDPDSLLSEHDFVEGNDHGMGYEEAKADFTEIMGRRQKKKGRHRDEQQSKSEQFTGKNGQKDEANMGREHFIGRNSHLNNIDLIGYLRKPDENVPGIAFELHLEGNFMDWVRYMLEIESQVKKELKKQLLLFLLQSITATSLIGPKDLYYSTNNQTKKQEEDILEQIEKQEEDISGKKENKGLNEAMAYLVKDQSSTLESTGFKTEKITDHMTFGSDNIPKDSEILSKTEIITEASIPKGLEINVERLAEEHPEPLGATNLNFGGNVTGNITTTSAKEAKYDVGAEKKEPVVLVSQTDKVSHIMPTHERMCKLLPRDIQFCVHMIEKHGEDYETMAKDHGNVFRDSAKGIARKIRIFKESPQYETYLKQKAEKNGSVA</sequence>
<evidence type="ECO:0000313" key="3">
    <source>
        <dbReference type="EMBL" id="CAG9540274.1"/>
    </source>
</evidence>
<dbReference type="Proteomes" id="UP000746747">
    <property type="component" value="Unassembled WGS sequence"/>
</dbReference>
<evidence type="ECO:0000313" key="4">
    <source>
        <dbReference type="Proteomes" id="UP000746747"/>
    </source>
</evidence>
<reference evidence="3" key="1">
    <citation type="submission" date="2021-09" db="EMBL/GenBank/DDBJ databases">
        <authorList>
            <consortium name="Pathogen Informatics"/>
        </authorList>
    </citation>
    <scope>NUCLEOTIDE SEQUENCE</scope>
</reference>
<comment type="caution">
    <text evidence="3">The sequence shown here is derived from an EMBL/GenBank/DDBJ whole genome shotgun (WGS) entry which is preliminary data.</text>
</comment>
<dbReference type="EMBL" id="CAKAEH010001926">
    <property type="protein sequence ID" value="CAG9540274.1"/>
    <property type="molecule type" value="Genomic_DNA"/>
</dbReference>
<protein>
    <recommendedName>
        <fullName evidence="5">Nucleolar protein 16</fullName>
    </recommendedName>
</protein>
<evidence type="ECO:0008006" key="5">
    <source>
        <dbReference type="Google" id="ProtNLM"/>
    </source>
</evidence>
<feature type="compositionally biased region" description="Basic and acidic residues" evidence="2">
    <location>
        <begin position="49"/>
        <end position="69"/>
    </location>
</feature>
<keyword evidence="4" id="KW-1185">Reference proteome</keyword>
<dbReference type="OrthoDB" id="285729at2759"/>
<feature type="region of interest" description="Disordered" evidence="2">
    <location>
        <begin position="21"/>
        <end position="69"/>
    </location>
</feature>
<evidence type="ECO:0000256" key="1">
    <source>
        <dbReference type="SAM" id="Coils"/>
    </source>
</evidence>
<feature type="coiled-coil region" evidence="1">
    <location>
        <begin position="202"/>
        <end position="229"/>
    </location>
</feature>
<organism evidence="3 4">
    <name type="scientific">Cercopithifilaria johnstoni</name>
    <dbReference type="NCBI Taxonomy" id="2874296"/>
    <lineage>
        <taxon>Eukaryota</taxon>
        <taxon>Metazoa</taxon>
        <taxon>Ecdysozoa</taxon>
        <taxon>Nematoda</taxon>
        <taxon>Chromadorea</taxon>
        <taxon>Rhabditida</taxon>
        <taxon>Spirurina</taxon>
        <taxon>Spiruromorpha</taxon>
        <taxon>Filarioidea</taxon>
        <taxon>Onchocercidae</taxon>
        <taxon>Cercopithifilaria</taxon>
    </lineage>
</organism>
<name>A0A8J2MCL9_9BILA</name>
<dbReference type="InterPro" id="IPR019002">
    <property type="entry name" value="Ribosome_biogenesis_Nop16"/>
</dbReference>
<accession>A0A8J2MCL9</accession>
<gene>
    <name evidence="3" type="ORF">CJOHNSTONI_LOCUS9805</name>
</gene>
<proteinExistence type="predicted"/>
<evidence type="ECO:0000256" key="2">
    <source>
        <dbReference type="SAM" id="MobiDB-lite"/>
    </source>
</evidence>
<dbReference type="AlphaFoldDB" id="A0A8J2MCL9"/>
<keyword evidence="1" id="KW-0175">Coiled coil</keyword>
<feature type="region of interest" description="Disordered" evidence="2">
    <location>
        <begin position="84"/>
        <end position="113"/>
    </location>
</feature>
<dbReference type="Pfam" id="PF09420">
    <property type="entry name" value="Nop16"/>
    <property type="match status" value="1"/>
</dbReference>